<keyword evidence="4" id="KW-1185">Reference proteome</keyword>
<keyword evidence="1" id="KW-0175">Coiled coil</keyword>
<reference evidence="3" key="1">
    <citation type="submission" date="2022-10" db="EMBL/GenBank/DDBJ databases">
        <title>Culturing micro-colonial fungi from biological soil crusts in the Mojave desert and describing Neophaeococcomyces mojavensis, and introducing the new genera and species Taxawa tesnikishii.</title>
        <authorList>
            <person name="Kurbessoian T."/>
            <person name="Stajich J.E."/>
        </authorList>
    </citation>
    <scope>NUCLEOTIDE SEQUENCE</scope>
    <source>
        <strain evidence="3">TK_41</strain>
    </source>
</reference>
<feature type="compositionally biased region" description="Low complexity" evidence="2">
    <location>
        <begin position="1"/>
        <end position="11"/>
    </location>
</feature>
<evidence type="ECO:0008006" key="5">
    <source>
        <dbReference type="Google" id="ProtNLM"/>
    </source>
</evidence>
<dbReference type="Proteomes" id="UP001172673">
    <property type="component" value="Unassembled WGS sequence"/>
</dbReference>
<sequence length="535" mass="59920">MSSSPPSYEDYYPSHDRSEREPPSEDHNRKRRRIEPENIHPRNMTDPSRPPPSRRTPSAFPSPYDFLGPPLHGISSSVPLGLPIGTFLQEDAALDYAVSGFAHDLGGIDFNQPPGPPMFLNPDQAPQAAALTSHPSQPALRHESGLTLFRPLPDDYIPPPRAPAIPERRREGDGAGTGPPPTFSSRHLAFDFSGPPPYRAPSYPSHIPVIEGISPPRRVPTATSTTPSTATNEVPKKQTTMLVLSRATEESIEALDEHKRECPTCCLEFTPDTFVAVITCCNMAIHVRCFSAYVNSQGYSKNRVCMKCRRGIDAKYVLNKVVPPVTDKDWDEGVDFNAPESLQGDAKMELNVTARPHRSGYHRSRNPGSYPGYRGGRHAYFNMVDGMTSEQRLAFLHLREEQVHQTGELRTRLQAASENSTRLNREDLEANRAVVEAQSRATTEELTIMLQKTRETRAAHEGARAAYEKIQLELDAMQQSQQRRLQDMMEEFHVEREVREREARSRPEELHPRSAPIPVPQLRVVNGEPSNSRSP</sequence>
<gene>
    <name evidence="3" type="ORF">H2200_013066</name>
</gene>
<feature type="region of interest" description="Disordered" evidence="2">
    <location>
        <begin position="151"/>
        <end position="191"/>
    </location>
</feature>
<protein>
    <recommendedName>
        <fullName evidence="5">RING-type domain-containing protein</fullName>
    </recommendedName>
</protein>
<name>A0AA39CBS3_9EURO</name>
<accession>A0AA39CBS3</accession>
<feature type="region of interest" description="Disordered" evidence="2">
    <location>
        <begin position="213"/>
        <end position="235"/>
    </location>
</feature>
<feature type="region of interest" description="Disordered" evidence="2">
    <location>
        <begin position="496"/>
        <end position="535"/>
    </location>
</feature>
<proteinExistence type="predicted"/>
<dbReference type="EMBL" id="JAPDRK010000026">
    <property type="protein sequence ID" value="KAJ9602523.1"/>
    <property type="molecule type" value="Genomic_DNA"/>
</dbReference>
<evidence type="ECO:0000256" key="2">
    <source>
        <dbReference type="SAM" id="MobiDB-lite"/>
    </source>
</evidence>
<feature type="compositionally biased region" description="Low complexity" evidence="2">
    <location>
        <begin position="220"/>
        <end position="231"/>
    </location>
</feature>
<feature type="compositionally biased region" description="Basic and acidic residues" evidence="2">
    <location>
        <begin position="12"/>
        <end position="40"/>
    </location>
</feature>
<dbReference type="AlphaFoldDB" id="A0AA39CBS3"/>
<comment type="caution">
    <text evidence="3">The sequence shown here is derived from an EMBL/GenBank/DDBJ whole genome shotgun (WGS) entry which is preliminary data.</text>
</comment>
<evidence type="ECO:0000256" key="1">
    <source>
        <dbReference type="SAM" id="Coils"/>
    </source>
</evidence>
<feature type="compositionally biased region" description="Basic and acidic residues" evidence="2">
    <location>
        <begin position="496"/>
        <end position="512"/>
    </location>
</feature>
<evidence type="ECO:0000313" key="3">
    <source>
        <dbReference type="EMBL" id="KAJ9602523.1"/>
    </source>
</evidence>
<feature type="region of interest" description="Disordered" evidence="2">
    <location>
        <begin position="1"/>
        <end position="64"/>
    </location>
</feature>
<evidence type="ECO:0000313" key="4">
    <source>
        <dbReference type="Proteomes" id="UP001172673"/>
    </source>
</evidence>
<organism evidence="3 4">
    <name type="scientific">Cladophialophora chaetospira</name>
    <dbReference type="NCBI Taxonomy" id="386627"/>
    <lineage>
        <taxon>Eukaryota</taxon>
        <taxon>Fungi</taxon>
        <taxon>Dikarya</taxon>
        <taxon>Ascomycota</taxon>
        <taxon>Pezizomycotina</taxon>
        <taxon>Eurotiomycetes</taxon>
        <taxon>Chaetothyriomycetidae</taxon>
        <taxon>Chaetothyriales</taxon>
        <taxon>Herpotrichiellaceae</taxon>
        <taxon>Cladophialophora</taxon>
    </lineage>
</organism>
<feature type="coiled-coil region" evidence="1">
    <location>
        <begin position="425"/>
        <end position="480"/>
    </location>
</feature>